<reference evidence="3" key="2">
    <citation type="journal article" date="2020" name="Nat. Commun.">
        <title>Large-scale genome sequencing of mycorrhizal fungi provides insights into the early evolution of symbiotic traits.</title>
        <authorList>
            <person name="Miyauchi S."/>
            <person name="Kiss E."/>
            <person name="Kuo A."/>
            <person name="Drula E."/>
            <person name="Kohler A."/>
            <person name="Sanchez-Garcia M."/>
            <person name="Morin E."/>
            <person name="Andreopoulos B."/>
            <person name="Barry K.W."/>
            <person name="Bonito G."/>
            <person name="Buee M."/>
            <person name="Carver A."/>
            <person name="Chen C."/>
            <person name="Cichocki N."/>
            <person name="Clum A."/>
            <person name="Culley D."/>
            <person name="Crous P.W."/>
            <person name="Fauchery L."/>
            <person name="Girlanda M."/>
            <person name="Hayes R.D."/>
            <person name="Keri Z."/>
            <person name="LaButti K."/>
            <person name="Lipzen A."/>
            <person name="Lombard V."/>
            <person name="Magnuson J."/>
            <person name="Maillard F."/>
            <person name="Murat C."/>
            <person name="Nolan M."/>
            <person name="Ohm R.A."/>
            <person name="Pangilinan J."/>
            <person name="Pereira M.F."/>
            <person name="Perotto S."/>
            <person name="Peter M."/>
            <person name="Pfister S."/>
            <person name="Riley R."/>
            <person name="Sitrit Y."/>
            <person name="Stielow J.B."/>
            <person name="Szollosi G."/>
            <person name="Zifcakova L."/>
            <person name="Stursova M."/>
            <person name="Spatafora J.W."/>
            <person name="Tedersoo L."/>
            <person name="Vaario L.M."/>
            <person name="Yamada A."/>
            <person name="Yan M."/>
            <person name="Wang P."/>
            <person name="Xu J."/>
            <person name="Bruns T."/>
            <person name="Baldrian P."/>
            <person name="Vilgalys R."/>
            <person name="Dunand C."/>
            <person name="Henrissat B."/>
            <person name="Grigoriev I.V."/>
            <person name="Hibbett D."/>
            <person name="Nagy L.G."/>
            <person name="Martin F.M."/>
        </authorList>
    </citation>
    <scope>NUCLEOTIDE SEQUENCE</scope>
    <source>
        <strain evidence="3">Prilba</strain>
    </source>
</reference>
<reference evidence="3" key="1">
    <citation type="submission" date="2019-10" db="EMBL/GenBank/DDBJ databases">
        <authorList>
            <consortium name="DOE Joint Genome Institute"/>
            <person name="Kuo A."/>
            <person name="Miyauchi S."/>
            <person name="Kiss E."/>
            <person name="Drula E."/>
            <person name="Kohler A."/>
            <person name="Sanchez-Garcia M."/>
            <person name="Andreopoulos B."/>
            <person name="Barry K.W."/>
            <person name="Bonito G."/>
            <person name="Buee M."/>
            <person name="Carver A."/>
            <person name="Chen C."/>
            <person name="Cichocki N."/>
            <person name="Clum A."/>
            <person name="Culley D."/>
            <person name="Crous P.W."/>
            <person name="Fauchery L."/>
            <person name="Girlanda M."/>
            <person name="Hayes R."/>
            <person name="Keri Z."/>
            <person name="LaButti K."/>
            <person name="Lipzen A."/>
            <person name="Lombard V."/>
            <person name="Magnuson J."/>
            <person name="Maillard F."/>
            <person name="Morin E."/>
            <person name="Murat C."/>
            <person name="Nolan M."/>
            <person name="Ohm R."/>
            <person name="Pangilinan J."/>
            <person name="Pereira M."/>
            <person name="Perotto S."/>
            <person name="Peter M."/>
            <person name="Riley R."/>
            <person name="Sitrit Y."/>
            <person name="Stielow B."/>
            <person name="Szollosi G."/>
            <person name="Zifcakova L."/>
            <person name="Stursova M."/>
            <person name="Spatafora J.W."/>
            <person name="Tedersoo L."/>
            <person name="Vaario L.-M."/>
            <person name="Yamada A."/>
            <person name="Yan M."/>
            <person name="Wang P."/>
            <person name="Xu J."/>
            <person name="Bruns T."/>
            <person name="Baldrian P."/>
            <person name="Vilgalys R."/>
            <person name="Henrissat B."/>
            <person name="Grigoriev I.V."/>
            <person name="Hibbett D."/>
            <person name="Nagy L.G."/>
            <person name="Martin F.M."/>
        </authorList>
    </citation>
    <scope>NUCLEOTIDE SEQUENCE</scope>
    <source>
        <strain evidence="3">Prilba</strain>
    </source>
</reference>
<dbReference type="OrthoDB" id="3268450at2759"/>
<organism evidence="3 4">
    <name type="scientific">Russula ochroleuca</name>
    <dbReference type="NCBI Taxonomy" id="152965"/>
    <lineage>
        <taxon>Eukaryota</taxon>
        <taxon>Fungi</taxon>
        <taxon>Dikarya</taxon>
        <taxon>Basidiomycota</taxon>
        <taxon>Agaricomycotina</taxon>
        <taxon>Agaricomycetes</taxon>
        <taxon>Russulales</taxon>
        <taxon>Russulaceae</taxon>
        <taxon>Russula</taxon>
    </lineage>
</organism>
<feature type="region of interest" description="Disordered" evidence="1">
    <location>
        <begin position="17"/>
        <end position="37"/>
    </location>
</feature>
<evidence type="ECO:0000313" key="3">
    <source>
        <dbReference type="EMBL" id="KAF8481728.1"/>
    </source>
</evidence>
<keyword evidence="2" id="KW-0472">Membrane</keyword>
<gene>
    <name evidence="3" type="ORF">DFH94DRAFT_405760</name>
</gene>
<dbReference type="EMBL" id="WHVB01000006">
    <property type="protein sequence ID" value="KAF8481728.1"/>
    <property type="molecule type" value="Genomic_DNA"/>
</dbReference>
<proteinExistence type="predicted"/>
<keyword evidence="4" id="KW-1185">Reference proteome</keyword>
<comment type="caution">
    <text evidence="3">The sequence shown here is derived from an EMBL/GenBank/DDBJ whole genome shotgun (WGS) entry which is preliminary data.</text>
</comment>
<evidence type="ECO:0000313" key="4">
    <source>
        <dbReference type="Proteomes" id="UP000759537"/>
    </source>
</evidence>
<evidence type="ECO:0000256" key="1">
    <source>
        <dbReference type="SAM" id="MobiDB-lite"/>
    </source>
</evidence>
<feature type="compositionally biased region" description="Basic and acidic residues" evidence="1">
    <location>
        <begin position="17"/>
        <end position="35"/>
    </location>
</feature>
<feature type="transmembrane region" description="Helical" evidence="2">
    <location>
        <begin position="47"/>
        <end position="66"/>
    </location>
</feature>
<feature type="transmembrane region" description="Helical" evidence="2">
    <location>
        <begin position="78"/>
        <end position="95"/>
    </location>
</feature>
<sequence>MHDNILSTEASDTVYDAEQHANPDLREDDRRDNGQKHKLPLGVELTGYRLLTTSVILGFGVPKAVYSYNGQSLISTTLDWLAGVVLALVLYWLGVIEATRPGLSPCFFKVDLAPPILRFLSRSEVHLWFLSVLPLLSTTTQLRAMLDARRDDEHASRIPAHVNKDGLTLAMLAFSTTVCIFCLQSVKAVWPRGFRGEHHNHDIYHRNKCTEDVGRHKAACSPVCHQCSNVVSI</sequence>
<protein>
    <submittedName>
        <fullName evidence="3">Uncharacterized protein</fullName>
    </submittedName>
</protein>
<dbReference type="Proteomes" id="UP000759537">
    <property type="component" value="Unassembled WGS sequence"/>
</dbReference>
<evidence type="ECO:0000256" key="2">
    <source>
        <dbReference type="SAM" id="Phobius"/>
    </source>
</evidence>
<name>A0A9P5MYG7_9AGAM</name>
<dbReference type="AlphaFoldDB" id="A0A9P5MYG7"/>
<keyword evidence="2" id="KW-1133">Transmembrane helix</keyword>
<keyword evidence="2" id="KW-0812">Transmembrane</keyword>
<accession>A0A9P5MYG7</accession>